<evidence type="ECO:0000313" key="3">
    <source>
        <dbReference type="EMBL" id="KAF9505387.1"/>
    </source>
</evidence>
<keyword evidence="4" id="KW-1185">Reference proteome</keyword>
<evidence type="ECO:0000313" key="4">
    <source>
        <dbReference type="Proteomes" id="UP000886523"/>
    </source>
</evidence>
<organism evidence="3 4">
    <name type="scientific">Hydnum rufescens UP504</name>
    <dbReference type="NCBI Taxonomy" id="1448309"/>
    <lineage>
        <taxon>Eukaryota</taxon>
        <taxon>Fungi</taxon>
        <taxon>Dikarya</taxon>
        <taxon>Basidiomycota</taxon>
        <taxon>Agaricomycotina</taxon>
        <taxon>Agaricomycetes</taxon>
        <taxon>Cantharellales</taxon>
        <taxon>Hydnaceae</taxon>
        <taxon>Hydnum</taxon>
    </lineage>
</organism>
<evidence type="ECO:0000256" key="1">
    <source>
        <dbReference type="SAM" id="MobiDB-lite"/>
    </source>
</evidence>
<dbReference type="OrthoDB" id="5535068at2759"/>
<dbReference type="EMBL" id="MU129156">
    <property type="protein sequence ID" value="KAF9505387.1"/>
    <property type="molecule type" value="Genomic_DNA"/>
</dbReference>
<reference evidence="3" key="1">
    <citation type="journal article" date="2020" name="Nat. Commun.">
        <title>Large-scale genome sequencing of mycorrhizal fungi provides insights into the early evolution of symbiotic traits.</title>
        <authorList>
            <person name="Miyauchi S."/>
            <person name="Kiss E."/>
            <person name="Kuo A."/>
            <person name="Drula E."/>
            <person name="Kohler A."/>
            <person name="Sanchez-Garcia M."/>
            <person name="Morin E."/>
            <person name="Andreopoulos B."/>
            <person name="Barry K.W."/>
            <person name="Bonito G."/>
            <person name="Buee M."/>
            <person name="Carver A."/>
            <person name="Chen C."/>
            <person name="Cichocki N."/>
            <person name="Clum A."/>
            <person name="Culley D."/>
            <person name="Crous P.W."/>
            <person name="Fauchery L."/>
            <person name="Girlanda M."/>
            <person name="Hayes R.D."/>
            <person name="Keri Z."/>
            <person name="LaButti K."/>
            <person name="Lipzen A."/>
            <person name="Lombard V."/>
            <person name="Magnuson J."/>
            <person name="Maillard F."/>
            <person name="Murat C."/>
            <person name="Nolan M."/>
            <person name="Ohm R.A."/>
            <person name="Pangilinan J."/>
            <person name="Pereira M.F."/>
            <person name="Perotto S."/>
            <person name="Peter M."/>
            <person name="Pfister S."/>
            <person name="Riley R."/>
            <person name="Sitrit Y."/>
            <person name="Stielow J.B."/>
            <person name="Szollosi G."/>
            <person name="Zifcakova L."/>
            <person name="Stursova M."/>
            <person name="Spatafora J.W."/>
            <person name="Tedersoo L."/>
            <person name="Vaario L.M."/>
            <person name="Yamada A."/>
            <person name="Yan M."/>
            <person name="Wang P."/>
            <person name="Xu J."/>
            <person name="Bruns T."/>
            <person name="Baldrian P."/>
            <person name="Vilgalys R."/>
            <person name="Dunand C."/>
            <person name="Henrissat B."/>
            <person name="Grigoriev I.V."/>
            <person name="Hibbett D."/>
            <person name="Nagy L.G."/>
            <person name="Martin F.M."/>
        </authorList>
    </citation>
    <scope>NUCLEOTIDE SEQUENCE</scope>
    <source>
        <strain evidence="3">UP504</strain>
    </source>
</reference>
<dbReference type="InterPro" id="IPR025165">
    <property type="entry name" value="DUF4100"/>
</dbReference>
<feature type="domain" description="DUF4100" evidence="2">
    <location>
        <begin position="87"/>
        <end position="241"/>
    </location>
</feature>
<dbReference type="Pfam" id="PF13352">
    <property type="entry name" value="DUF4100"/>
    <property type="match status" value="1"/>
</dbReference>
<proteinExistence type="predicted"/>
<feature type="region of interest" description="Disordered" evidence="1">
    <location>
        <begin position="134"/>
        <end position="175"/>
    </location>
</feature>
<dbReference type="AlphaFoldDB" id="A0A9P6DKV9"/>
<comment type="caution">
    <text evidence="3">The sequence shown here is derived from an EMBL/GenBank/DDBJ whole genome shotgun (WGS) entry which is preliminary data.</text>
</comment>
<accession>A0A9P6DKV9</accession>
<protein>
    <recommendedName>
        <fullName evidence="2">DUF4100 domain-containing protein</fullName>
    </recommendedName>
</protein>
<feature type="compositionally biased region" description="Basic and acidic residues" evidence="1">
    <location>
        <begin position="138"/>
        <end position="155"/>
    </location>
</feature>
<gene>
    <name evidence="3" type="ORF">BS47DRAFT_1368108</name>
</gene>
<evidence type="ECO:0000259" key="2">
    <source>
        <dbReference type="Pfam" id="PF13352"/>
    </source>
</evidence>
<name>A0A9P6DKV9_9AGAM</name>
<dbReference type="Proteomes" id="UP000886523">
    <property type="component" value="Unassembled WGS sequence"/>
</dbReference>
<sequence>MAEPRVNPVAKSDKPEVRYTPMGERPHNKVSCLPKHQVTVKIPPRNVACPVPETCPSPPQQPVVEMEVDDEHEIEKMWLQEAKKGSEKEPKPAYVLHFPPPPVISTPFLNARTKTPLADTQKPEEKYPQVVILQRNHKSNEPLPKEQLPAEEKTKNVKFKNNIQQEDIEMEVDSPEKCLPKSGPAFKFTTEFQDACEDKEVVKKVLNQKIEISLGDFLGIAPGPAKLFAAGLKLKREPTNKYGDPLTVNSAAYKEGEISESSDESLEEGSEFEGDAKEPWEWLYRAHLIHAKPRRMFMVATGKVNGKVMGREDMSLMIDLGSELNLISSDAMEKLNIPMDRDGEHWSLQGINSGPEPLLGCC</sequence>
<feature type="region of interest" description="Disordered" evidence="1">
    <location>
        <begin position="1"/>
        <end position="30"/>
    </location>
</feature>